<gene>
    <name evidence="1" type="ORF">SAMN05444417_0313</name>
</gene>
<dbReference type="RefSeq" id="WP_073325915.1">
    <property type="nucleotide sequence ID" value="NZ_FQYO01000001.1"/>
</dbReference>
<dbReference type="STRING" id="1447782.SAMN05444417_0313"/>
<proteinExistence type="predicted"/>
<sequence length="79" mass="8697">MGTRGNPTFLATLWAALILAWIFSGEQFLDLMFAMPDAGAVDDWLLGIVVRAEDMRAAWGAPDLFASWRGLLHRTFGLG</sequence>
<dbReference type="OrthoDB" id="7872592at2"/>
<dbReference type="AlphaFoldDB" id="A0A1M6A9R6"/>
<dbReference type="Proteomes" id="UP000184292">
    <property type="component" value="Unassembled WGS sequence"/>
</dbReference>
<organism evidence="1 2">
    <name type="scientific">Wenxinia saemankumensis</name>
    <dbReference type="NCBI Taxonomy" id="1447782"/>
    <lineage>
        <taxon>Bacteria</taxon>
        <taxon>Pseudomonadati</taxon>
        <taxon>Pseudomonadota</taxon>
        <taxon>Alphaproteobacteria</taxon>
        <taxon>Rhodobacterales</taxon>
        <taxon>Roseobacteraceae</taxon>
        <taxon>Wenxinia</taxon>
    </lineage>
</organism>
<accession>A0A1M6A9R6</accession>
<keyword evidence="2" id="KW-1185">Reference proteome</keyword>
<evidence type="ECO:0000313" key="1">
    <source>
        <dbReference type="EMBL" id="SHI33201.1"/>
    </source>
</evidence>
<dbReference type="EMBL" id="FQYO01000001">
    <property type="protein sequence ID" value="SHI33201.1"/>
    <property type="molecule type" value="Genomic_DNA"/>
</dbReference>
<reference evidence="1 2" key="1">
    <citation type="submission" date="2016-11" db="EMBL/GenBank/DDBJ databases">
        <authorList>
            <person name="Jaros S."/>
            <person name="Januszkiewicz K."/>
            <person name="Wedrychowicz H."/>
        </authorList>
    </citation>
    <scope>NUCLEOTIDE SEQUENCE [LARGE SCALE GENOMIC DNA]</scope>
    <source>
        <strain evidence="1 2">DSM 100565</strain>
    </source>
</reference>
<name>A0A1M6A9R6_9RHOB</name>
<protein>
    <submittedName>
        <fullName evidence="1">Uncharacterized protein</fullName>
    </submittedName>
</protein>
<evidence type="ECO:0000313" key="2">
    <source>
        <dbReference type="Proteomes" id="UP000184292"/>
    </source>
</evidence>